<evidence type="ECO:0008006" key="16">
    <source>
        <dbReference type="Google" id="ProtNLM"/>
    </source>
</evidence>
<dbReference type="EMBL" id="KN823011">
    <property type="protein sequence ID" value="KIO27264.1"/>
    <property type="molecule type" value="Genomic_DNA"/>
</dbReference>
<evidence type="ECO:0000256" key="11">
    <source>
        <dbReference type="ARBA" id="ARBA00023242"/>
    </source>
</evidence>
<dbReference type="HOGENOM" id="CLU_529134_0_0_1"/>
<feature type="compositionally biased region" description="Acidic residues" evidence="13">
    <location>
        <begin position="14"/>
        <end position="29"/>
    </location>
</feature>
<feature type="region of interest" description="Disordered" evidence="13">
    <location>
        <begin position="1"/>
        <end position="137"/>
    </location>
</feature>
<feature type="compositionally biased region" description="Polar residues" evidence="13">
    <location>
        <begin position="37"/>
        <end position="51"/>
    </location>
</feature>
<keyword evidence="6" id="KW-0227">DNA damage</keyword>
<dbReference type="OrthoDB" id="343092at2759"/>
<accession>A0A0C3QL38</accession>
<evidence type="ECO:0000256" key="10">
    <source>
        <dbReference type="ARBA" id="ARBA00023204"/>
    </source>
</evidence>
<dbReference type="GO" id="GO:0008821">
    <property type="term" value="F:crossover junction DNA endonuclease activity"/>
    <property type="evidence" value="ECO:0007669"/>
    <property type="project" value="TreeGrafter"/>
</dbReference>
<dbReference type="GO" id="GO:0005634">
    <property type="term" value="C:nucleus"/>
    <property type="evidence" value="ECO:0007669"/>
    <property type="project" value="UniProtKB-SubCell"/>
</dbReference>
<keyword evidence="11" id="KW-0539">Nucleus</keyword>
<keyword evidence="15" id="KW-1185">Reference proteome</keyword>
<dbReference type="InterPro" id="IPR033310">
    <property type="entry name" value="Mms4/EME1/EME2"/>
</dbReference>
<dbReference type="GO" id="GO:0031573">
    <property type="term" value="P:mitotic intra-S DNA damage checkpoint signaling"/>
    <property type="evidence" value="ECO:0007669"/>
    <property type="project" value="TreeGrafter"/>
</dbReference>
<sequence length="515" mass="58553">MIRSSSFVSYTSEDGVEVNELLDSDEESLGFDPTPRANRTTAIRPSSTKTFSSLDDAQDSDDSDLPDLGQLNQRPIASNEGPSARCPPSGLDMNSDYRVVRASPVGREKVSSDFQRGRSGSVRPKKSRAKRTLEEVQRDKEAQVLAKQTAAEQKKLERATEKARKEAEKAQQKAEKQAHSALNKLVTSKKETLPDMTIELHPVLCNRTSALHKHIEPLVNRIMEESGTPARMRSDPPWPVAQIDLGARFLGLDNLIRWKRNVVAKYSEEDKEWQAVSEPYHRVEGTYAMYYTLREVLADIRLPSTRRSTLQGMRTLRVELGPKYQLFLIIDESGAERKSMRKDERVRLEEWLAELQIETDCFVVRPKDDDGVVTWLYNMTGDIGIKPYKLIERSHLAFCPVTRPIHNADENGTNRGQSMLGTYQQMLAQIYRVTPSMAEEISKQRGFKTLRETFETYSDSRLTERQKEELLVGTWMGRTQSGNRSTRDVGKVISSRVYNVFTTEDSLQLVGKDVE</sequence>
<protein>
    <recommendedName>
        <fullName evidence="16">ERCC4 domain-containing protein</fullName>
    </recommendedName>
</protein>
<keyword evidence="4" id="KW-0479">Metal-binding</keyword>
<keyword evidence="9" id="KW-0233">DNA recombination</keyword>
<dbReference type="InterPro" id="IPR042530">
    <property type="entry name" value="EME1/EME2_C"/>
</dbReference>
<dbReference type="GO" id="GO:0006302">
    <property type="term" value="P:double-strand break repair"/>
    <property type="evidence" value="ECO:0007669"/>
    <property type="project" value="TreeGrafter"/>
</dbReference>
<feature type="compositionally biased region" description="Acidic residues" evidence="13">
    <location>
        <begin position="56"/>
        <end position="65"/>
    </location>
</feature>
<dbReference type="AlphaFoldDB" id="A0A0C3QL38"/>
<evidence type="ECO:0000256" key="5">
    <source>
        <dbReference type="ARBA" id="ARBA00022759"/>
    </source>
</evidence>
<keyword evidence="10" id="KW-0234">DNA repair</keyword>
<evidence type="ECO:0000256" key="2">
    <source>
        <dbReference type="ARBA" id="ARBA00004123"/>
    </source>
</evidence>
<keyword evidence="5" id="KW-0255">Endonuclease</keyword>
<dbReference type="PANTHER" id="PTHR21077:SF5">
    <property type="entry name" value="CROSSOVER JUNCTION ENDONUCLEASE MMS4"/>
    <property type="match status" value="1"/>
</dbReference>
<dbReference type="Gene3D" id="3.40.50.10130">
    <property type="match status" value="1"/>
</dbReference>
<dbReference type="GO" id="GO:0046872">
    <property type="term" value="F:metal ion binding"/>
    <property type="evidence" value="ECO:0007669"/>
    <property type="project" value="UniProtKB-KW"/>
</dbReference>
<evidence type="ECO:0000313" key="14">
    <source>
        <dbReference type="EMBL" id="KIO27264.1"/>
    </source>
</evidence>
<reference evidence="15" key="2">
    <citation type="submission" date="2015-01" db="EMBL/GenBank/DDBJ databases">
        <title>Evolutionary Origins and Diversification of the Mycorrhizal Mutualists.</title>
        <authorList>
            <consortium name="DOE Joint Genome Institute"/>
            <consortium name="Mycorrhizal Genomics Consortium"/>
            <person name="Kohler A."/>
            <person name="Kuo A."/>
            <person name="Nagy L.G."/>
            <person name="Floudas D."/>
            <person name="Copeland A."/>
            <person name="Barry K.W."/>
            <person name="Cichocki N."/>
            <person name="Veneault-Fourrey C."/>
            <person name="LaButti K."/>
            <person name="Lindquist E.A."/>
            <person name="Lipzen A."/>
            <person name="Lundell T."/>
            <person name="Morin E."/>
            <person name="Murat C."/>
            <person name="Riley R."/>
            <person name="Ohm R."/>
            <person name="Sun H."/>
            <person name="Tunlid A."/>
            <person name="Henrissat B."/>
            <person name="Grigoriev I.V."/>
            <person name="Hibbett D.S."/>
            <person name="Martin F."/>
        </authorList>
    </citation>
    <scope>NUCLEOTIDE SEQUENCE [LARGE SCALE GENOMIC DNA]</scope>
    <source>
        <strain evidence="15">MUT 4182</strain>
    </source>
</reference>
<dbReference type="Proteomes" id="UP000054248">
    <property type="component" value="Unassembled WGS sequence"/>
</dbReference>
<evidence type="ECO:0000256" key="8">
    <source>
        <dbReference type="ARBA" id="ARBA00022842"/>
    </source>
</evidence>
<keyword evidence="3" id="KW-0540">Nuclease</keyword>
<name>A0A0C3QL38_9AGAM</name>
<reference evidence="14 15" key="1">
    <citation type="submission" date="2014-04" db="EMBL/GenBank/DDBJ databases">
        <authorList>
            <consortium name="DOE Joint Genome Institute"/>
            <person name="Kuo A."/>
            <person name="Girlanda M."/>
            <person name="Perotto S."/>
            <person name="Kohler A."/>
            <person name="Nagy L.G."/>
            <person name="Floudas D."/>
            <person name="Copeland A."/>
            <person name="Barry K.W."/>
            <person name="Cichocki N."/>
            <person name="Veneault-Fourrey C."/>
            <person name="LaButti K."/>
            <person name="Lindquist E.A."/>
            <person name="Lipzen A."/>
            <person name="Lundell T."/>
            <person name="Morin E."/>
            <person name="Murat C."/>
            <person name="Sun H."/>
            <person name="Tunlid A."/>
            <person name="Henrissat B."/>
            <person name="Grigoriev I.V."/>
            <person name="Hibbett D.S."/>
            <person name="Martin F."/>
            <person name="Nordberg H.P."/>
            <person name="Cantor M.N."/>
            <person name="Hua S.X."/>
        </authorList>
    </citation>
    <scope>NUCLEOTIDE SEQUENCE [LARGE SCALE GENOMIC DNA]</scope>
    <source>
        <strain evidence="14 15">MUT 4182</strain>
    </source>
</reference>
<comment type="subcellular location">
    <subcellularLocation>
        <location evidence="2">Nucleus</location>
    </subcellularLocation>
</comment>
<dbReference type="GO" id="GO:0031297">
    <property type="term" value="P:replication fork processing"/>
    <property type="evidence" value="ECO:0007669"/>
    <property type="project" value="TreeGrafter"/>
</dbReference>
<keyword evidence="7" id="KW-0378">Hydrolase</keyword>
<evidence type="ECO:0000256" key="12">
    <source>
        <dbReference type="ARBA" id="ARBA00023254"/>
    </source>
</evidence>
<keyword evidence="12" id="KW-0469">Meiosis</keyword>
<gene>
    <name evidence="14" type="ORF">M407DRAFT_233240</name>
</gene>
<evidence type="ECO:0000313" key="15">
    <source>
        <dbReference type="Proteomes" id="UP000054248"/>
    </source>
</evidence>
<evidence type="ECO:0000256" key="4">
    <source>
        <dbReference type="ARBA" id="ARBA00022723"/>
    </source>
</evidence>
<evidence type="ECO:0000256" key="3">
    <source>
        <dbReference type="ARBA" id="ARBA00022722"/>
    </source>
</evidence>
<evidence type="ECO:0000256" key="6">
    <source>
        <dbReference type="ARBA" id="ARBA00022763"/>
    </source>
</evidence>
<dbReference type="GO" id="GO:0048476">
    <property type="term" value="C:Holliday junction resolvase complex"/>
    <property type="evidence" value="ECO:0007669"/>
    <property type="project" value="InterPro"/>
</dbReference>
<evidence type="ECO:0000256" key="9">
    <source>
        <dbReference type="ARBA" id="ARBA00023172"/>
    </source>
</evidence>
<dbReference type="GO" id="GO:0000712">
    <property type="term" value="P:resolution of meiotic recombination intermediates"/>
    <property type="evidence" value="ECO:0007669"/>
    <property type="project" value="TreeGrafter"/>
</dbReference>
<evidence type="ECO:0000256" key="7">
    <source>
        <dbReference type="ARBA" id="ARBA00022801"/>
    </source>
</evidence>
<dbReference type="STRING" id="1051891.A0A0C3QL38"/>
<evidence type="ECO:0000256" key="1">
    <source>
        <dbReference type="ARBA" id="ARBA00001946"/>
    </source>
</evidence>
<feature type="region of interest" description="Disordered" evidence="13">
    <location>
        <begin position="150"/>
        <end position="181"/>
    </location>
</feature>
<comment type="cofactor">
    <cofactor evidence="1">
        <name>Mg(2+)</name>
        <dbReference type="ChEBI" id="CHEBI:18420"/>
    </cofactor>
</comment>
<feature type="compositionally biased region" description="Basic and acidic residues" evidence="13">
    <location>
        <begin position="152"/>
        <end position="178"/>
    </location>
</feature>
<feature type="compositionally biased region" description="Polar residues" evidence="13">
    <location>
        <begin position="1"/>
        <end position="12"/>
    </location>
</feature>
<dbReference type="PANTHER" id="PTHR21077">
    <property type="entry name" value="EME1 PROTEIN"/>
    <property type="match status" value="1"/>
</dbReference>
<keyword evidence="8" id="KW-0460">Magnesium</keyword>
<organism evidence="14 15">
    <name type="scientific">Tulasnella calospora MUT 4182</name>
    <dbReference type="NCBI Taxonomy" id="1051891"/>
    <lineage>
        <taxon>Eukaryota</taxon>
        <taxon>Fungi</taxon>
        <taxon>Dikarya</taxon>
        <taxon>Basidiomycota</taxon>
        <taxon>Agaricomycotina</taxon>
        <taxon>Agaricomycetes</taxon>
        <taxon>Cantharellales</taxon>
        <taxon>Tulasnellaceae</taxon>
        <taxon>Tulasnella</taxon>
    </lineage>
</organism>
<evidence type="ECO:0000256" key="13">
    <source>
        <dbReference type="SAM" id="MobiDB-lite"/>
    </source>
</evidence>
<proteinExistence type="predicted"/>
<dbReference type="Gene3D" id="1.10.150.670">
    <property type="entry name" value="Crossover junction endonuclease EME1, DNA-binding domain"/>
    <property type="match status" value="1"/>
</dbReference>